<evidence type="ECO:0000313" key="8">
    <source>
        <dbReference type="EMBL" id="PLR41517.1"/>
    </source>
</evidence>
<dbReference type="GO" id="GO:0046688">
    <property type="term" value="P:response to copper ion"/>
    <property type="evidence" value="ECO:0007669"/>
    <property type="project" value="UniProtKB-UniRule"/>
</dbReference>
<evidence type="ECO:0000256" key="1">
    <source>
        <dbReference type="ARBA" id="ARBA00004651"/>
    </source>
</evidence>
<comment type="subcellular location">
    <subcellularLocation>
        <location evidence="6">Cell inner membrane</location>
        <topology evidence="6">Multi-pass membrane protein</topology>
    </subcellularLocation>
    <subcellularLocation>
        <location evidence="1">Cell membrane</location>
        <topology evidence="1">Multi-pass membrane protein</topology>
    </subcellularLocation>
</comment>
<feature type="transmembrane region" description="Helical" evidence="6">
    <location>
        <begin position="121"/>
        <end position="141"/>
    </location>
</feature>
<reference evidence="8 9" key="1">
    <citation type="submission" date="2017-12" db="EMBL/GenBank/DDBJ databases">
        <title>Characterization of six clinical isolates of Enterochimera gen. nov., a novel genus of the Yersiniaciae family and the three species Enterochimera arupensis sp. nov., Enterochimera coloradensis sp. nov, and Enterochimera californica sp. nov.</title>
        <authorList>
            <person name="Rossi A."/>
            <person name="Fisher M."/>
        </authorList>
    </citation>
    <scope>NUCLEOTIDE SEQUENCE [LARGE SCALE GENOMIC DNA]</scope>
    <source>
        <strain evidence="9">2015-Iso6</strain>
    </source>
</reference>
<protein>
    <recommendedName>
        <fullName evidence="6">Copper resistance protein D</fullName>
    </recommendedName>
</protein>
<feature type="transmembrane region" description="Helical" evidence="6">
    <location>
        <begin position="45"/>
        <end position="66"/>
    </location>
</feature>
<evidence type="ECO:0000256" key="6">
    <source>
        <dbReference type="RuleBase" id="RU369037"/>
    </source>
</evidence>
<dbReference type="Pfam" id="PF05425">
    <property type="entry name" value="CopD"/>
    <property type="match status" value="1"/>
</dbReference>
<proteinExistence type="inferred from homology"/>
<organism evidence="8 9">
    <name type="scientific">Chimaeribacter californicus</name>
    <dbReference type="NCBI Taxonomy" id="2060067"/>
    <lineage>
        <taxon>Bacteria</taxon>
        <taxon>Pseudomonadati</taxon>
        <taxon>Pseudomonadota</taxon>
        <taxon>Gammaproteobacteria</taxon>
        <taxon>Enterobacterales</taxon>
        <taxon>Yersiniaceae</taxon>
        <taxon>Chimaeribacter</taxon>
    </lineage>
</organism>
<dbReference type="RefSeq" id="WP_101814372.1">
    <property type="nucleotide sequence ID" value="NZ_PJZF01000001.1"/>
</dbReference>
<keyword evidence="2 6" id="KW-1003">Cell membrane</keyword>
<evidence type="ECO:0000256" key="2">
    <source>
        <dbReference type="ARBA" id="ARBA00022475"/>
    </source>
</evidence>
<feature type="domain" description="Copper resistance protein D" evidence="7">
    <location>
        <begin position="190"/>
        <end position="288"/>
    </location>
</feature>
<dbReference type="AlphaFoldDB" id="A0A2N5EG37"/>
<keyword evidence="6" id="KW-0997">Cell inner membrane</keyword>
<keyword evidence="5 6" id="KW-0472">Membrane</keyword>
<feature type="transmembrane region" description="Helical" evidence="6">
    <location>
        <begin position="268"/>
        <end position="292"/>
    </location>
</feature>
<feature type="transmembrane region" description="Helical" evidence="6">
    <location>
        <begin position="6"/>
        <end position="33"/>
    </location>
</feature>
<evidence type="ECO:0000259" key="7">
    <source>
        <dbReference type="Pfam" id="PF05425"/>
    </source>
</evidence>
<comment type="caution">
    <text evidence="8">The sequence shown here is derived from an EMBL/GenBank/DDBJ whole genome shotgun (WGS) entry which is preliminary data.</text>
</comment>
<evidence type="ECO:0000256" key="3">
    <source>
        <dbReference type="ARBA" id="ARBA00022692"/>
    </source>
</evidence>
<dbReference type="GO" id="GO:0006825">
    <property type="term" value="P:copper ion transport"/>
    <property type="evidence" value="ECO:0007669"/>
    <property type="project" value="InterPro"/>
</dbReference>
<feature type="transmembrane region" description="Helical" evidence="6">
    <location>
        <begin position="190"/>
        <end position="216"/>
    </location>
</feature>
<dbReference type="GO" id="GO:0005886">
    <property type="term" value="C:plasma membrane"/>
    <property type="evidence" value="ECO:0007669"/>
    <property type="project" value="UniProtKB-SubCell"/>
</dbReference>
<gene>
    <name evidence="8" type="ORF">CYR55_01385</name>
</gene>
<dbReference type="PANTHER" id="PTHR34820:SF4">
    <property type="entry name" value="INNER MEMBRANE PROTEIN YEBZ"/>
    <property type="match status" value="1"/>
</dbReference>
<evidence type="ECO:0000256" key="4">
    <source>
        <dbReference type="ARBA" id="ARBA00022989"/>
    </source>
</evidence>
<feature type="transmembrane region" description="Helical" evidence="6">
    <location>
        <begin position="96"/>
        <end position="114"/>
    </location>
</feature>
<dbReference type="InterPro" id="IPR047689">
    <property type="entry name" value="CopD"/>
</dbReference>
<dbReference type="OrthoDB" id="7032707at2"/>
<dbReference type="InterPro" id="IPR032694">
    <property type="entry name" value="CopC/D"/>
</dbReference>
<keyword evidence="6" id="KW-0186">Copper</keyword>
<comment type="similarity">
    <text evidence="6">Belongs to the CopD family.</text>
</comment>
<name>A0A2N5EG37_9GAMM</name>
<dbReference type="EMBL" id="PJZF01000001">
    <property type="protein sequence ID" value="PLR41517.1"/>
    <property type="molecule type" value="Genomic_DNA"/>
</dbReference>
<dbReference type="PANTHER" id="PTHR34820">
    <property type="entry name" value="INNER MEMBRANE PROTEIN YEBZ"/>
    <property type="match status" value="1"/>
</dbReference>
<evidence type="ECO:0000313" key="9">
    <source>
        <dbReference type="Proteomes" id="UP000234240"/>
    </source>
</evidence>
<sequence length="298" mass="32980">MSTLSLLWIICRFVHFLAVMQLFGISVFTHLLAPAPFGAVLLQRLRYWQGWAGLMTLLTACLMVAVQGGLMGEGWEDVTAFPIWVAVLDTAFGQVWRWHLLFAALLLLSLLLPADRMRDRLILLAATVLLVGLGSVGHAAMREGAAGLAQRVNHTLHLLSAAYWFGSLLPLLTCLRFSRRGPWRQEAIRCLLRFSTFGHLTVALVIATGLIDTWLIVQGWPFDRHSPYQMLLLAKMALVAVMVAVALYNRYRIVPRFTASPDQAQRGVVRATALLLGLSLLVVLLVSIFATLEPVAVS</sequence>
<accession>A0A2N5EG37</accession>
<keyword evidence="9" id="KW-1185">Reference proteome</keyword>
<keyword evidence="3 6" id="KW-0812">Transmembrane</keyword>
<dbReference type="InterPro" id="IPR008457">
    <property type="entry name" value="Cu-R_CopD_dom"/>
</dbReference>
<dbReference type="Proteomes" id="UP000234240">
    <property type="component" value="Unassembled WGS sequence"/>
</dbReference>
<feature type="transmembrane region" description="Helical" evidence="6">
    <location>
        <begin position="228"/>
        <end position="248"/>
    </location>
</feature>
<keyword evidence="4 6" id="KW-1133">Transmembrane helix</keyword>
<dbReference type="NCBIfam" id="NF033808">
    <property type="entry name" value="copper_CopD"/>
    <property type="match status" value="1"/>
</dbReference>
<evidence type="ECO:0000256" key="5">
    <source>
        <dbReference type="ARBA" id="ARBA00023136"/>
    </source>
</evidence>
<feature type="transmembrane region" description="Helical" evidence="6">
    <location>
        <begin position="161"/>
        <end position="178"/>
    </location>
</feature>
<comment type="function">
    <text evidence="6">Involved in copper resistance.</text>
</comment>